<keyword evidence="2" id="KW-1185">Reference proteome</keyword>
<protein>
    <submittedName>
        <fullName evidence="1">Uncharacterized protein</fullName>
    </submittedName>
</protein>
<organism evidence="1 2">
    <name type="scientific">Glycine soja</name>
    <name type="common">Wild soybean</name>
    <dbReference type="NCBI Taxonomy" id="3848"/>
    <lineage>
        <taxon>Eukaryota</taxon>
        <taxon>Viridiplantae</taxon>
        <taxon>Streptophyta</taxon>
        <taxon>Embryophyta</taxon>
        <taxon>Tracheophyta</taxon>
        <taxon>Spermatophyta</taxon>
        <taxon>Magnoliopsida</taxon>
        <taxon>eudicotyledons</taxon>
        <taxon>Gunneridae</taxon>
        <taxon>Pentapetalae</taxon>
        <taxon>rosids</taxon>
        <taxon>fabids</taxon>
        <taxon>Fabales</taxon>
        <taxon>Fabaceae</taxon>
        <taxon>Papilionoideae</taxon>
        <taxon>50 kb inversion clade</taxon>
        <taxon>NPAAA clade</taxon>
        <taxon>indigoferoid/millettioid clade</taxon>
        <taxon>Phaseoleae</taxon>
        <taxon>Glycine</taxon>
        <taxon>Glycine subgen. Soja</taxon>
    </lineage>
</organism>
<reference evidence="1 2" key="1">
    <citation type="submission" date="2018-09" db="EMBL/GenBank/DDBJ databases">
        <title>A high-quality reference genome of wild soybean provides a powerful tool to mine soybean genomes.</title>
        <authorList>
            <person name="Xie M."/>
            <person name="Chung C.Y.L."/>
            <person name="Li M.-W."/>
            <person name="Wong F.-L."/>
            <person name="Chan T.-F."/>
            <person name="Lam H.-M."/>
        </authorList>
    </citation>
    <scope>NUCLEOTIDE SEQUENCE [LARGE SCALE GENOMIC DNA]</scope>
    <source>
        <strain evidence="2">cv. W05</strain>
        <tissue evidence="1">Hypocotyl of etiolated seedlings</tissue>
    </source>
</reference>
<dbReference type="Proteomes" id="UP000289340">
    <property type="component" value="Chromosome 3"/>
</dbReference>
<dbReference type="AlphaFoldDB" id="A0A445L9F6"/>
<name>A0A445L9F6_GLYSO</name>
<proteinExistence type="predicted"/>
<evidence type="ECO:0000313" key="2">
    <source>
        <dbReference type="Proteomes" id="UP000289340"/>
    </source>
</evidence>
<accession>A0A445L9F6</accession>
<sequence length="183" mass="21006">MFESSTFFSLNSFAFFITLFTLCLPLNVAAIASHLPSFPTRFFTIYFFNTSTSSSLHSFSSSTIVVHFLIPEDSFLFLVALLKTTRPTATTSLGLHCLDLRCEDFLLASSSGQLTSSSWPSQTLLLMMEGRAKGLTRRESASQKRRNLMGYAWRKKRERVMKSEKRETMEKNDLVGFWFEYKR</sequence>
<evidence type="ECO:0000313" key="1">
    <source>
        <dbReference type="EMBL" id="RZC19739.1"/>
    </source>
</evidence>
<gene>
    <name evidence="1" type="ORF">D0Y65_006536</name>
</gene>
<dbReference type="EMBL" id="QZWG01000003">
    <property type="protein sequence ID" value="RZC19739.1"/>
    <property type="molecule type" value="Genomic_DNA"/>
</dbReference>
<comment type="caution">
    <text evidence="1">The sequence shown here is derived from an EMBL/GenBank/DDBJ whole genome shotgun (WGS) entry which is preliminary data.</text>
</comment>